<comment type="similarity">
    <text evidence="1">Belongs to the lyase 1 family. Argininosuccinate lyase subfamily.</text>
</comment>
<feature type="non-terminal residue" evidence="6">
    <location>
        <position position="1"/>
    </location>
</feature>
<dbReference type="EMBL" id="KK719555">
    <property type="protein sequence ID" value="KFO64207.1"/>
    <property type="molecule type" value="Genomic_DNA"/>
</dbReference>
<dbReference type="Proteomes" id="UP000052976">
    <property type="component" value="Unassembled WGS sequence"/>
</dbReference>
<keyword evidence="6" id="KW-0456">Lyase</keyword>
<keyword evidence="3" id="KW-0273">Eye lens protein</keyword>
<dbReference type="InterPro" id="IPR008948">
    <property type="entry name" value="L-Aspartase-like"/>
</dbReference>
<evidence type="ECO:0000259" key="5">
    <source>
        <dbReference type="Pfam" id="PF14698"/>
    </source>
</evidence>
<gene>
    <name evidence="6" type="ORF">N302_16403</name>
</gene>
<dbReference type="CDD" id="cd01359">
    <property type="entry name" value="Argininosuccinate_lyase"/>
    <property type="match status" value="1"/>
</dbReference>
<comment type="subunit">
    <text evidence="2">Homotetramer.</text>
</comment>
<evidence type="ECO:0000259" key="4">
    <source>
        <dbReference type="Pfam" id="PF00206"/>
    </source>
</evidence>
<dbReference type="Gene3D" id="1.10.40.30">
    <property type="entry name" value="Fumarase/aspartase (C-terminal domain)"/>
    <property type="match status" value="1"/>
</dbReference>
<dbReference type="PROSITE" id="PS00163">
    <property type="entry name" value="FUMARATE_LYASES"/>
    <property type="match status" value="1"/>
</dbReference>
<dbReference type="Gene3D" id="1.20.200.10">
    <property type="entry name" value="Fumarase/aspartase (Central domain)"/>
    <property type="match status" value="1"/>
</dbReference>
<protein>
    <submittedName>
        <fullName evidence="6">Argininosuccinate lyase</fullName>
    </submittedName>
</protein>
<dbReference type="AlphaFoldDB" id="A0A091F5T3"/>
<accession>A0A091F5T3</accession>
<dbReference type="PRINTS" id="PR00149">
    <property type="entry name" value="FUMRATELYASE"/>
</dbReference>
<feature type="domain" description="Argininosuccinate lyase C-terminal" evidence="5">
    <location>
        <begin position="368"/>
        <end position="435"/>
    </location>
</feature>
<dbReference type="GO" id="GO:0005829">
    <property type="term" value="C:cytosol"/>
    <property type="evidence" value="ECO:0007669"/>
    <property type="project" value="TreeGrafter"/>
</dbReference>
<dbReference type="InterPro" id="IPR020557">
    <property type="entry name" value="Fumarate_lyase_CS"/>
</dbReference>
<dbReference type="PANTHER" id="PTHR43814">
    <property type="entry name" value="ARGININOSUCCINATE LYASE"/>
    <property type="match status" value="1"/>
</dbReference>
<dbReference type="HAMAP" id="MF_00006">
    <property type="entry name" value="Arg_succ_lyase"/>
    <property type="match status" value="1"/>
</dbReference>
<dbReference type="Pfam" id="PF00206">
    <property type="entry name" value="Lyase_1"/>
    <property type="match status" value="1"/>
</dbReference>
<organism evidence="6 7">
    <name type="scientific">Corvus brachyrhynchos</name>
    <name type="common">American crow</name>
    <dbReference type="NCBI Taxonomy" id="85066"/>
    <lineage>
        <taxon>Eukaryota</taxon>
        <taxon>Metazoa</taxon>
        <taxon>Chordata</taxon>
        <taxon>Craniata</taxon>
        <taxon>Vertebrata</taxon>
        <taxon>Euteleostomi</taxon>
        <taxon>Archelosauria</taxon>
        <taxon>Archosauria</taxon>
        <taxon>Dinosauria</taxon>
        <taxon>Saurischia</taxon>
        <taxon>Theropoda</taxon>
        <taxon>Coelurosauria</taxon>
        <taxon>Aves</taxon>
        <taxon>Neognathae</taxon>
        <taxon>Neoaves</taxon>
        <taxon>Telluraves</taxon>
        <taxon>Australaves</taxon>
        <taxon>Passeriformes</taxon>
        <taxon>Corvoidea</taxon>
        <taxon>Corvidae</taxon>
        <taxon>Corvus</taxon>
    </lineage>
</organism>
<name>A0A091F5T3_CORBR</name>
<dbReference type="GO" id="GO:0042450">
    <property type="term" value="P:L-arginine biosynthetic process via ornithine"/>
    <property type="evidence" value="ECO:0007669"/>
    <property type="project" value="InterPro"/>
</dbReference>
<evidence type="ECO:0000313" key="6">
    <source>
        <dbReference type="EMBL" id="KFO64207.1"/>
    </source>
</evidence>
<dbReference type="PANTHER" id="PTHR43814:SF1">
    <property type="entry name" value="ARGININOSUCCINATE LYASE"/>
    <property type="match status" value="1"/>
</dbReference>
<dbReference type="FunFam" id="1.10.40.30:FF:000001">
    <property type="entry name" value="Argininosuccinate lyase"/>
    <property type="match status" value="1"/>
</dbReference>
<dbReference type="Gene3D" id="1.10.275.10">
    <property type="entry name" value="Fumarase/aspartase (N-terminal domain)"/>
    <property type="match status" value="1"/>
</dbReference>
<dbReference type="FunFam" id="1.20.200.10:FF:000015">
    <property type="entry name" value="argininosuccinate lyase isoform X2"/>
    <property type="match status" value="1"/>
</dbReference>
<evidence type="ECO:0000256" key="2">
    <source>
        <dbReference type="ARBA" id="ARBA00011881"/>
    </source>
</evidence>
<feature type="non-terminal residue" evidence="6">
    <location>
        <position position="464"/>
    </location>
</feature>
<dbReference type="FunFam" id="1.10.275.10:FF:000002">
    <property type="entry name" value="Argininosuccinate lyase"/>
    <property type="match status" value="1"/>
</dbReference>
<feature type="domain" description="Fumarate lyase N-terminal" evidence="4">
    <location>
        <begin position="11"/>
        <end position="305"/>
    </location>
</feature>
<dbReference type="STRING" id="85066.A0A091F5T3"/>
<dbReference type="InterPro" id="IPR009049">
    <property type="entry name" value="Argininosuccinate_lyase"/>
</dbReference>
<dbReference type="NCBIfam" id="TIGR00838">
    <property type="entry name" value="argH"/>
    <property type="match status" value="1"/>
</dbReference>
<dbReference type="GO" id="GO:0005212">
    <property type="term" value="F:structural constituent of eye lens"/>
    <property type="evidence" value="ECO:0007669"/>
    <property type="project" value="UniProtKB-KW"/>
</dbReference>
<sequence length="464" mass="50889">FLSQGNKLWGGRFSGSTDPIMEMLNASISYDQRLSEVDIQGSMAYAKALEKSGILSKTELEKILSGLEKISEEWSKGVFVLKQTDEDIHTANERRLKELIGDVAGKISLAVANLPQVVTDLKLFMKNSLSVISTHLLRLTETLVERAATEIDVILPGYTHLQKAQPIRWSQFLLSHAVALTRDSERLGEVKRRINVLPLGSGALAGNPLGIDRELLCSELEFASISLNSMDAVSERDFVVEFLSVATLLMIHLSKMAEDLIIYSTSEFGFLTLSDAYSTGSSLMPQKKNPDSLELIRSKAGRVFGRLAAMLMVLKGLPSTYNKDLQEDKEAVFDVVDTLNAVLQVATGVISTLQINKENMERALSPEMLATDLALYLVRKGMPFRQAHVASGKAVQLAETKGITINHLSLEDLQNISPLFGSDVAQVFSVVSSVEQYTAAGGTAKSSVSAQIEQLRELLKRLKE</sequence>
<proteinExistence type="inferred from homology"/>
<dbReference type="SUPFAM" id="SSF48557">
    <property type="entry name" value="L-aspartase-like"/>
    <property type="match status" value="1"/>
</dbReference>
<evidence type="ECO:0000256" key="3">
    <source>
        <dbReference type="ARBA" id="ARBA00022613"/>
    </source>
</evidence>
<dbReference type="FunFam" id="1.20.200.10:FF:000002">
    <property type="entry name" value="Argininosuccinate lyase"/>
    <property type="match status" value="1"/>
</dbReference>
<dbReference type="GO" id="GO:0004056">
    <property type="term" value="F:argininosuccinate lyase activity"/>
    <property type="evidence" value="ECO:0007669"/>
    <property type="project" value="InterPro"/>
</dbReference>
<evidence type="ECO:0000256" key="1">
    <source>
        <dbReference type="ARBA" id="ARBA00010755"/>
    </source>
</evidence>
<reference evidence="6 7" key="1">
    <citation type="submission" date="2014-04" db="EMBL/GenBank/DDBJ databases">
        <title>Genome evolution of avian class.</title>
        <authorList>
            <person name="Zhang G."/>
            <person name="Li C."/>
        </authorList>
    </citation>
    <scope>NUCLEOTIDE SEQUENCE [LARGE SCALE GENOMIC DNA]</scope>
    <source>
        <strain evidence="6">BGI_N302</strain>
    </source>
</reference>
<keyword evidence="7" id="KW-1185">Reference proteome</keyword>
<dbReference type="Pfam" id="PF14698">
    <property type="entry name" value="ASL_C2"/>
    <property type="match status" value="1"/>
</dbReference>
<dbReference type="PRINTS" id="PR00145">
    <property type="entry name" value="ARGSUCLYASE"/>
</dbReference>
<evidence type="ECO:0000313" key="7">
    <source>
        <dbReference type="Proteomes" id="UP000052976"/>
    </source>
</evidence>
<dbReference type="InterPro" id="IPR000362">
    <property type="entry name" value="Fumarate_lyase_fam"/>
</dbReference>
<dbReference type="InterPro" id="IPR022761">
    <property type="entry name" value="Fumarate_lyase_N"/>
</dbReference>
<dbReference type="InterPro" id="IPR029419">
    <property type="entry name" value="Arg_succ_lyase_C"/>
</dbReference>
<dbReference type="InterPro" id="IPR024083">
    <property type="entry name" value="Fumarase/histidase_N"/>
</dbReference>